<evidence type="ECO:0000313" key="1">
    <source>
        <dbReference type="EMBL" id="RWX45229.1"/>
    </source>
</evidence>
<sequence>MKLAAIILFTIFCTTEIAYSYDINAYCKSVSEVAGGSYQIEEACRKMEKQSKKNISKMTISKRIKKYCDEVGKVVGGSYQIMESCIKQELSAKGRL</sequence>
<protein>
    <submittedName>
        <fullName evidence="1">Uncharacterized protein</fullName>
    </submittedName>
</protein>
<keyword evidence="2" id="KW-1185">Reference proteome</keyword>
<organism evidence="1 2">
    <name type="scientific">Candidatus Electrothrix aarhusensis</name>
    <dbReference type="NCBI Taxonomy" id="1859131"/>
    <lineage>
        <taxon>Bacteria</taxon>
        <taxon>Pseudomonadati</taxon>
        <taxon>Thermodesulfobacteriota</taxon>
        <taxon>Desulfobulbia</taxon>
        <taxon>Desulfobulbales</taxon>
        <taxon>Desulfobulbaceae</taxon>
        <taxon>Candidatus Electrothrix</taxon>
    </lineage>
</organism>
<dbReference type="EMBL" id="MTKO01000081">
    <property type="protein sequence ID" value="RWX45229.1"/>
    <property type="molecule type" value="Genomic_DNA"/>
</dbReference>
<dbReference type="Proteomes" id="UP000287853">
    <property type="component" value="Unassembled WGS sequence"/>
</dbReference>
<comment type="caution">
    <text evidence="1">The sequence shown here is derived from an EMBL/GenBank/DDBJ whole genome shotgun (WGS) entry which is preliminary data.</text>
</comment>
<gene>
    <name evidence="1" type="ORF">H206_00807</name>
</gene>
<evidence type="ECO:0000313" key="2">
    <source>
        <dbReference type="Proteomes" id="UP000287853"/>
    </source>
</evidence>
<proteinExistence type="predicted"/>
<reference evidence="1 2" key="1">
    <citation type="submission" date="2017-01" db="EMBL/GenBank/DDBJ databases">
        <title>The cable genome- insights into the physiology and evolution of filamentous bacteria capable of sulfide oxidation via long distance electron transfer.</title>
        <authorList>
            <person name="Schreiber L."/>
            <person name="Bjerg J.T."/>
            <person name="Boggild A."/>
            <person name="Van De Vossenberg J."/>
            <person name="Meysman F."/>
            <person name="Nielsen L.P."/>
            <person name="Schramm A."/>
            <person name="Kjeldsen K.U."/>
        </authorList>
    </citation>
    <scope>NUCLEOTIDE SEQUENCE [LARGE SCALE GENOMIC DNA]</scope>
    <source>
        <strain evidence="1">MCF</strain>
    </source>
</reference>
<name>A0A3S3U9J9_9BACT</name>
<dbReference type="AlphaFoldDB" id="A0A3S3U9J9"/>
<accession>A0A3S3U9J9</accession>